<dbReference type="PROSITE" id="PS51882">
    <property type="entry name" value="G_ALPHA"/>
    <property type="match status" value="1"/>
</dbReference>
<sequence length="378" mass="44376">MGCFWGPSSDEDREQNKRNSKINQEIKKAKQSFKSTHRLLLLGGGESGKSTIVKQMKILHINGFTEEEKREKVNIIRQNVRDAITSICMAMVGIGLEPSEKMSEQSHSAYEYMTNIPSEFDFPQVFYDYVITLWNDPLIQECYDRSHEYQLIDSAKYFLDKINVIRKDTYEPSDQDVLRSRVLTSGILETKFEVDKVNFHMFDVGGQRDERRKWIQVFNDVTAIIFVVACSSYNMVLREDPSQNRLREALSLFENIWNNRWLRQISVILFLNKQDLLYEKIMSGKSRLEDYFSNFASYLMQSENAARVKGADQEDEMFVRAKLFLRDEFLQISTASGEGRHYCYPHFTTAVDTKNIERVFADCRDIIQRIHLRQYELL</sequence>
<dbReference type="SUPFAM" id="SSF52540">
    <property type="entry name" value="P-loop containing nucleoside triphosphate hydrolases"/>
    <property type="match status" value="1"/>
</dbReference>
<evidence type="ECO:0000256" key="2">
    <source>
        <dbReference type="ARBA" id="ARBA00011356"/>
    </source>
</evidence>
<evidence type="ECO:0000256" key="6">
    <source>
        <dbReference type="ARBA" id="ARBA00023134"/>
    </source>
</evidence>
<reference evidence="12" key="1">
    <citation type="journal article" date="2012" name="BMC Biol.">
        <title>Genomic organization, evolution, and expression of photoprotein and opsin genes in Mnemiopsis leidyi: a new view of ctenophore photocytes.</title>
        <authorList>
            <person name="Schnitzler C.E."/>
            <person name="Pang K."/>
            <person name="Powers M.L."/>
            <person name="Reitzel A.M."/>
            <person name="Ryan J.F."/>
            <person name="Simmons D."/>
            <person name="Tada T."/>
            <person name="Park M."/>
            <person name="Gupta J."/>
            <person name="Brooks S.Y."/>
            <person name="Blakesley R.W."/>
            <person name="Yokoyama S."/>
            <person name="Haddock S.H."/>
            <person name="Martindale M.Q."/>
            <person name="Baxevanis A.D."/>
        </authorList>
    </citation>
    <scope>NUCLEOTIDE SEQUENCE</scope>
</reference>
<name>L0I774_MNELE</name>
<comment type="subunit">
    <text evidence="2 10">G proteins are composed of 3 units; alpha, beta and gamma. The alpha chain contains the guanine nucleotide binding site.</text>
</comment>
<feature type="binding site" evidence="8">
    <location>
        <begin position="203"/>
        <end position="207"/>
    </location>
    <ligand>
        <name>GTP</name>
        <dbReference type="ChEBI" id="CHEBI:37565"/>
    </ligand>
</feature>
<feature type="binding site" evidence="8">
    <location>
        <begin position="46"/>
        <end position="51"/>
    </location>
    <ligand>
        <name>GTP</name>
        <dbReference type="ChEBI" id="CHEBI:37565"/>
    </ligand>
</feature>
<dbReference type="Gene3D" id="1.10.400.10">
    <property type="entry name" value="GI Alpha 1, domain 2-like"/>
    <property type="match status" value="1"/>
</dbReference>
<keyword evidence="6 8" id="KW-0342">GTP-binding</keyword>
<dbReference type="GO" id="GO:0031683">
    <property type="term" value="F:G-protein beta/gamma-subunit complex binding"/>
    <property type="evidence" value="ECO:0007669"/>
    <property type="project" value="UniProtKB-UniRule"/>
</dbReference>
<comment type="function">
    <text evidence="10">Guanine nucleotide-binding proteins (G proteins) function as transducers in numerous signaling pathways controlled by G protein-coupled receptors (GPCRs).</text>
</comment>
<dbReference type="CDD" id="cd00066">
    <property type="entry name" value="G-alpha"/>
    <property type="match status" value="1"/>
</dbReference>
<dbReference type="GO" id="GO:0001664">
    <property type="term" value="F:G protein-coupled receptor binding"/>
    <property type="evidence" value="ECO:0007669"/>
    <property type="project" value="TreeGrafter"/>
</dbReference>
<proteinExistence type="inferred from homology"/>
<evidence type="ECO:0000256" key="7">
    <source>
        <dbReference type="ARBA" id="ARBA00023224"/>
    </source>
</evidence>
<evidence type="ECO:0000256" key="9">
    <source>
        <dbReference type="PIRSR" id="PIRSR601019-2"/>
    </source>
</evidence>
<evidence type="ECO:0000256" key="1">
    <source>
        <dbReference type="ARBA" id="ARBA00007172"/>
    </source>
</evidence>
<dbReference type="GO" id="GO:0005737">
    <property type="term" value="C:cytoplasm"/>
    <property type="evidence" value="ECO:0007669"/>
    <property type="project" value="TreeGrafter"/>
</dbReference>
<dbReference type="InterPro" id="IPR011025">
    <property type="entry name" value="GproteinA_insert"/>
</dbReference>
<dbReference type="InterPro" id="IPR000367">
    <property type="entry name" value="Gprotein_alpha_S"/>
</dbReference>
<dbReference type="FunFam" id="3.40.50.300:FF:006178">
    <property type="entry name" value="Guanine nucleotide-binding protein G(s) subunit alpha isoforms short"/>
    <property type="match status" value="1"/>
</dbReference>
<evidence type="ECO:0000256" key="10">
    <source>
        <dbReference type="RuleBase" id="RU369121"/>
    </source>
</evidence>
<accession>L0I774</accession>
<dbReference type="Gene3D" id="3.40.50.300">
    <property type="entry name" value="P-loop containing nucleotide triphosphate hydrolases"/>
    <property type="match status" value="1"/>
</dbReference>
<dbReference type="GO" id="GO:0003924">
    <property type="term" value="F:GTPase activity"/>
    <property type="evidence" value="ECO:0007669"/>
    <property type="project" value="UniProtKB-UniRule"/>
</dbReference>
<dbReference type="GO" id="GO:0046872">
    <property type="term" value="F:metal ion binding"/>
    <property type="evidence" value="ECO:0007669"/>
    <property type="project" value="UniProtKB-UniRule"/>
</dbReference>
<keyword evidence="4 8" id="KW-0547">Nucleotide-binding</keyword>
<dbReference type="PANTHER" id="PTHR10218:SF212">
    <property type="entry name" value="G PROTEIN ALPHA S SUBUNIT"/>
    <property type="match status" value="1"/>
</dbReference>
<feature type="binding site" evidence="8">
    <location>
        <position position="350"/>
    </location>
    <ligand>
        <name>GTP</name>
        <dbReference type="ChEBI" id="CHEBI:37565"/>
    </ligand>
</feature>
<dbReference type="OMA" id="DHVAKCW"/>
<evidence type="ECO:0000256" key="5">
    <source>
        <dbReference type="ARBA" id="ARBA00022842"/>
    </source>
</evidence>
<dbReference type="SUPFAM" id="SSF47895">
    <property type="entry name" value="Transducin (alpha subunit), insertion domain"/>
    <property type="match status" value="1"/>
</dbReference>
<feature type="binding site" evidence="8">
    <location>
        <begin position="178"/>
        <end position="184"/>
    </location>
    <ligand>
        <name>GTP</name>
        <dbReference type="ChEBI" id="CHEBI:37565"/>
    </ligand>
</feature>
<comment type="similarity">
    <text evidence="1 10">Belongs to the G-alpha family. G(s) subfamily.</text>
</comment>
<keyword evidence="10" id="KW-1003">Cell membrane</keyword>
<comment type="subcellular location">
    <subcellularLocation>
        <location evidence="10">Cell membrane</location>
    </subcellularLocation>
</comment>
<dbReference type="AlphaFoldDB" id="L0I774"/>
<keyword evidence="10" id="KW-0472">Membrane</keyword>
<dbReference type="GO" id="GO:0007191">
    <property type="term" value="P:adenylate cyclase-activating dopamine receptor signaling pathway"/>
    <property type="evidence" value="ECO:0007669"/>
    <property type="project" value="TreeGrafter"/>
</dbReference>
<dbReference type="GO" id="GO:0005525">
    <property type="term" value="F:GTP binding"/>
    <property type="evidence" value="ECO:0007669"/>
    <property type="project" value="UniProtKB-UniRule"/>
</dbReference>
<dbReference type="Pfam" id="PF00503">
    <property type="entry name" value="G-alpha"/>
    <property type="match status" value="1"/>
</dbReference>
<evidence type="ECO:0000256" key="8">
    <source>
        <dbReference type="PIRSR" id="PIRSR601019-1"/>
    </source>
</evidence>
<dbReference type="InterPro" id="IPR001019">
    <property type="entry name" value="Gprotein_alpha_su"/>
</dbReference>
<feature type="binding site" evidence="8">
    <location>
        <begin position="272"/>
        <end position="275"/>
    </location>
    <ligand>
        <name>GTP</name>
        <dbReference type="ChEBI" id="CHEBI:37565"/>
    </ligand>
</feature>
<dbReference type="PANTHER" id="PTHR10218">
    <property type="entry name" value="GTP-BINDING PROTEIN ALPHA SUBUNIT"/>
    <property type="match status" value="1"/>
</dbReference>
<protein>
    <recommendedName>
        <fullName evidence="10">Guanine nucleotide-binding protein G(s) subunit alpha</fullName>
    </recommendedName>
    <alternativeName>
        <fullName evidence="10">Adenylate cyclase-stimulating G alpha protein</fullName>
    </alternativeName>
</protein>
<keyword evidence="3 9" id="KW-0479">Metal-binding</keyword>
<evidence type="ECO:0000313" key="12">
    <source>
        <dbReference type="EMBL" id="AGB13741.1"/>
    </source>
</evidence>
<keyword evidence="7 10" id="KW-0807">Transducer</keyword>
<keyword evidence="5 9" id="KW-0460">Magnesium</keyword>
<evidence type="ECO:0000256" key="3">
    <source>
        <dbReference type="ARBA" id="ARBA00022723"/>
    </source>
</evidence>
<dbReference type="SMART" id="SM00275">
    <property type="entry name" value="G_alpha"/>
    <property type="match status" value="1"/>
</dbReference>
<feature type="binding site" evidence="9">
    <location>
        <position position="50"/>
    </location>
    <ligand>
        <name>Mg(2+)</name>
        <dbReference type="ChEBI" id="CHEBI:18420"/>
    </ligand>
</feature>
<organism evidence="12">
    <name type="scientific">Mnemiopsis leidyi</name>
    <name type="common">Sea walnut</name>
    <name type="synonym">Warty comb jellyfish</name>
    <dbReference type="NCBI Taxonomy" id="27923"/>
    <lineage>
        <taxon>Eukaryota</taxon>
        <taxon>Metazoa</taxon>
        <taxon>Ctenophora</taxon>
        <taxon>Tentaculata</taxon>
        <taxon>Lobata</taxon>
        <taxon>Bolinopsidae</taxon>
        <taxon>Mnemiopsis</taxon>
    </lineage>
</organism>
<gene>
    <name evidence="12" type="ORF">ML012011a</name>
</gene>
<evidence type="ECO:0000256" key="11">
    <source>
        <dbReference type="SAM" id="MobiDB-lite"/>
    </source>
</evidence>
<dbReference type="GO" id="GO:0007606">
    <property type="term" value="P:sensory perception of chemical stimulus"/>
    <property type="evidence" value="ECO:0007669"/>
    <property type="project" value="TreeGrafter"/>
</dbReference>
<dbReference type="InterPro" id="IPR027417">
    <property type="entry name" value="P-loop_NTPase"/>
</dbReference>
<feature type="binding site" evidence="8">
    <location>
        <begin position="153"/>
        <end position="154"/>
    </location>
    <ligand>
        <name>GTP</name>
        <dbReference type="ChEBI" id="CHEBI:37565"/>
    </ligand>
</feature>
<evidence type="ECO:0000256" key="4">
    <source>
        <dbReference type="ARBA" id="ARBA00022741"/>
    </source>
</evidence>
<dbReference type="HOGENOM" id="CLU_014184_3_0_1"/>
<feature type="binding site" evidence="9">
    <location>
        <position position="184"/>
    </location>
    <ligand>
        <name>Mg(2+)</name>
        <dbReference type="ChEBI" id="CHEBI:18420"/>
    </ligand>
</feature>
<feature type="region of interest" description="Disordered" evidence="11">
    <location>
        <begin position="1"/>
        <end position="20"/>
    </location>
</feature>
<dbReference type="FunFam" id="1.10.400.10:FF:000002">
    <property type="entry name" value="guanine nucleotide-binding protein G(Q) subunit alpha"/>
    <property type="match status" value="1"/>
</dbReference>
<dbReference type="EMBL" id="JX564543">
    <property type="protein sequence ID" value="AGB13741.1"/>
    <property type="molecule type" value="Genomic_DNA"/>
</dbReference>
<dbReference type="GO" id="GO:0005834">
    <property type="term" value="C:heterotrimeric G-protein complex"/>
    <property type="evidence" value="ECO:0007669"/>
    <property type="project" value="UniProtKB-UniRule"/>
</dbReference>
<dbReference type="PRINTS" id="PR00318">
    <property type="entry name" value="GPROTEINA"/>
</dbReference>
<dbReference type="PRINTS" id="PR00443">
    <property type="entry name" value="GPROTEINAS"/>
</dbReference>